<evidence type="ECO:0000256" key="2">
    <source>
        <dbReference type="SAM" id="Phobius"/>
    </source>
</evidence>
<keyword evidence="2" id="KW-1133">Transmembrane helix</keyword>
<dbReference type="InterPro" id="IPR027850">
    <property type="entry name" value="DUF4504"/>
</dbReference>
<reference evidence="3" key="1">
    <citation type="submission" date="2021-02" db="EMBL/GenBank/DDBJ databases">
        <authorList>
            <person name="Nowell W R."/>
        </authorList>
    </citation>
    <scope>NUCLEOTIDE SEQUENCE</scope>
</reference>
<comment type="similarity">
    <text evidence="1">Belongs to the UPF0739 family.</text>
</comment>
<dbReference type="Proteomes" id="UP000663864">
    <property type="component" value="Unassembled WGS sequence"/>
</dbReference>
<dbReference type="PANTHER" id="PTHR31366">
    <property type="entry name" value="UPF0739 PROTEIN C1ORF74"/>
    <property type="match status" value="1"/>
</dbReference>
<evidence type="ECO:0000256" key="1">
    <source>
        <dbReference type="ARBA" id="ARBA00007065"/>
    </source>
</evidence>
<evidence type="ECO:0000313" key="3">
    <source>
        <dbReference type="EMBL" id="CAF1303713.1"/>
    </source>
</evidence>
<comment type="caution">
    <text evidence="3">The sequence shown here is derived from an EMBL/GenBank/DDBJ whole genome shotgun (WGS) entry which is preliminary data.</text>
</comment>
<sequence>MKFDDVQKIFYENIHRRYHRYCRELFAQLMCLDLNIKPAYLFDLFPFSIQNMRNLLNSLSNYFSFHSIILKYSLNDIIILNSSQLSKLIHPSISVLIIDLNTMTTTDCHPMLDKIRDHLSWIDTRQNQQIDFDNETNEEWSNLIQSLNHTTVFGYILGYPLIYFYSSTLLMNVTILRNFRLYIKINDYNNEILLYSFSCPIHSNIDQKQIESTINNFFSLLSIKMNSNPMIKSYHLDNQIKEQSTWCL</sequence>
<dbReference type="EMBL" id="CAJNOT010002301">
    <property type="protein sequence ID" value="CAF1303713.1"/>
    <property type="molecule type" value="Genomic_DNA"/>
</dbReference>
<dbReference type="Proteomes" id="UP000663836">
    <property type="component" value="Unassembled WGS sequence"/>
</dbReference>
<name>A0A815DWW3_9BILA</name>
<evidence type="ECO:0000313" key="5">
    <source>
        <dbReference type="Proteomes" id="UP000663864"/>
    </source>
</evidence>
<keyword evidence="2" id="KW-0812">Transmembrane</keyword>
<organism evidence="3 5">
    <name type="scientific">Rotaria sordida</name>
    <dbReference type="NCBI Taxonomy" id="392033"/>
    <lineage>
        <taxon>Eukaryota</taxon>
        <taxon>Metazoa</taxon>
        <taxon>Spiralia</taxon>
        <taxon>Gnathifera</taxon>
        <taxon>Rotifera</taxon>
        <taxon>Eurotatoria</taxon>
        <taxon>Bdelloidea</taxon>
        <taxon>Philodinida</taxon>
        <taxon>Philodinidae</taxon>
        <taxon>Rotaria</taxon>
    </lineage>
</organism>
<dbReference type="AlphaFoldDB" id="A0A815DWW3"/>
<feature type="transmembrane region" description="Helical" evidence="2">
    <location>
        <begin position="152"/>
        <end position="176"/>
    </location>
</feature>
<dbReference type="EMBL" id="CAJOBD010001824">
    <property type="protein sequence ID" value="CAF3834458.1"/>
    <property type="molecule type" value="Genomic_DNA"/>
</dbReference>
<gene>
    <name evidence="4" type="ORF">JBS370_LOCUS17263</name>
    <name evidence="3" type="ORF">ZHD862_LOCUS28102</name>
</gene>
<protein>
    <submittedName>
        <fullName evidence="3">Uncharacterized protein</fullName>
    </submittedName>
</protein>
<evidence type="ECO:0000313" key="4">
    <source>
        <dbReference type="EMBL" id="CAF3834458.1"/>
    </source>
</evidence>
<proteinExistence type="inferred from homology"/>
<accession>A0A815DWW3</accession>
<dbReference type="PANTHER" id="PTHR31366:SF2">
    <property type="entry name" value="UPF0739 PROTEIN C1ORF74"/>
    <property type="match status" value="1"/>
</dbReference>
<keyword evidence="2" id="KW-0472">Membrane</keyword>
<dbReference type="Pfam" id="PF14953">
    <property type="entry name" value="DUF4504"/>
    <property type="match status" value="1"/>
</dbReference>